<dbReference type="PIRSF" id="PIRSF000495">
    <property type="entry name" value="Amidotransf_hisH"/>
    <property type="match status" value="1"/>
</dbReference>
<dbReference type="GO" id="GO:0005737">
    <property type="term" value="C:cytoplasm"/>
    <property type="evidence" value="ECO:0007669"/>
    <property type="project" value="UniProtKB-SubCell"/>
</dbReference>
<comment type="function">
    <text evidence="10">IGPS catalyzes the conversion of PRFAR and glutamine to IGP, AICAR and glutamate. The HisH subunit catalyzes the hydrolysis of glutamine to glutamate and ammonia as part of the synthesis of IGP and AICAR. The resulting ammonia molecule is channeled to the active site of HisF.</text>
</comment>
<dbReference type="UniPathway" id="UPA00031">
    <property type="reaction ID" value="UER00010"/>
</dbReference>
<evidence type="ECO:0000256" key="10">
    <source>
        <dbReference type="HAMAP-Rule" id="MF_00278"/>
    </source>
</evidence>
<feature type="active site" evidence="10 11">
    <location>
        <position position="195"/>
    </location>
</feature>
<reference evidence="13" key="1">
    <citation type="journal article" date="2020" name="mSystems">
        <title>Genome- and Community-Level Interaction Insights into Carbon Utilization and Element Cycling Functions of Hydrothermarchaeota in Hydrothermal Sediment.</title>
        <authorList>
            <person name="Zhou Z."/>
            <person name="Liu Y."/>
            <person name="Xu W."/>
            <person name="Pan J."/>
            <person name="Luo Z.H."/>
            <person name="Li M."/>
        </authorList>
    </citation>
    <scope>NUCLEOTIDE SEQUENCE [LARGE SCALE GENOMIC DNA]</scope>
    <source>
        <strain evidence="13">SpSt-289</strain>
    </source>
</reference>
<evidence type="ECO:0000313" key="13">
    <source>
        <dbReference type="EMBL" id="HDX33611.1"/>
    </source>
</evidence>
<dbReference type="NCBIfam" id="TIGR01855">
    <property type="entry name" value="IMP_synth_hisH"/>
    <property type="match status" value="1"/>
</dbReference>
<evidence type="ECO:0000256" key="5">
    <source>
        <dbReference type="ARBA" id="ARBA00022962"/>
    </source>
</evidence>
<dbReference type="PROSITE" id="PS51273">
    <property type="entry name" value="GATASE_TYPE_1"/>
    <property type="match status" value="1"/>
</dbReference>
<keyword evidence="10" id="KW-0963">Cytoplasm</keyword>
<dbReference type="PANTHER" id="PTHR42701">
    <property type="entry name" value="IMIDAZOLE GLYCEROL PHOSPHATE SYNTHASE SUBUNIT HISH"/>
    <property type="match status" value="1"/>
</dbReference>
<evidence type="ECO:0000256" key="9">
    <source>
        <dbReference type="ARBA" id="ARBA00049534"/>
    </source>
</evidence>
<name>A0A7C1FX42_9CHLR</name>
<evidence type="ECO:0000256" key="11">
    <source>
        <dbReference type="PIRSR" id="PIRSR000495-1"/>
    </source>
</evidence>
<dbReference type="PANTHER" id="PTHR42701:SF1">
    <property type="entry name" value="IMIDAZOLE GLYCEROL PHOSPHATE SYNTHASE SUBUNIT HISH"/>
    <property type="match status" value="1"/>
</dbReference>
<protein>
    <recommendedName>
        <fullName evidence="10">Imidazole glycerol phosphate synthase subunit HisH</fullName>
        <ecNumber evidence="10">4.3.2.10</ecNumber>
    </recommendedName>
    <alternativeName>
        <fullName evidence="10">IGP synthase glutaminase subunit</fullName>
        <ecNumber evidence="10">3.5.1.2</ecNumber>
    </alternativeName>
    <alternativeName>
        <fullName evidence="10">IGP synthase subunit HisH</fullName>
    </alternativeName>
    <alternativeName>
        <fullName evidence="10">ImGP synthase subunit HisH</fullName>
        <shortName evidence="10">IGPS subunit HisH</shortName>
    </alternativeName>
</protein>
<dbReference type="GO" id="GO:0000107">
    <property type="term" value="F:imidazoleglycerol-phosphate synthase activity"/>
    <property type="evidence" value="ECO:0007669"/>
    <property type="project" value="UniProtKB-UniRule"/>
</dbReference>
<keyword evidence="6 10" id="KW-0368">Histidine biosynthesis</keyword>
<keyword evidence="4 10" id="KW-0378">Hydrolase</keyword>
<feature type="active site" description="Nucleophile" evidence="10 11">
    <location>
        <position position="83"/>
    </location>
</feature>
<comment type="catalytic activity">
    <reaction evidence="8 10">
        <text>5-[(5-phospho-1-deoxy-D-ribulos-1-ylimino)methylamino]-1-(5-phospho-beta-D-ribosyl)imidazole-4-carboxamide + L-glutamine = D-erythro-1-(imidazol-4-yl)glycerol 3-phosphate + 5-amino-1-(5-phospho-beta-D-ribosyl)imidazole-4-carboxamide + L-glutamate + H(+)</text>
        <dbReference type="Rhea" id="RHEA:24793"/>
        <dbReference type="ChEBI" id="CHEBI:15378"/>
        <dbReference type="ChEBI" id="CHEBI:29985"/>
        <dbReference type="ChEBI" id="CHEBI:58278"/>
        <dbReference type="ChEBI" id="CHEBI:58359"/>
        <dbReference type="ChEBI" id="CHEBI:58475"/>
        <dbReference type="ChEBI" id="CHEBI:58525"/>
        <dbReference type="EC" id="4.3.2.10"/>
    </reaction>
</comment>
<comment type="pathway">
    <text evidence="1 10">Amino-acid biosynthesis; L-histidine biosynthesis; L-histidine from 5-phospho-alpha-D-ribose 1-diphosphate: step 5/9.</text>
</comment>
<feature type="domain" description="Glutamine amidotransferase" evidence="12">
    <location>
        <begin position="5"/>
        <end position="211"/>
    </location>
</feature>
<comment type="subunit">
    <text evidence="2 10">Heterodimer of HisH and HisF.</text>
</comment>
<dbReference type="AlphaFoldDB" id="A0A7C1FX42"/>
<dbReference type="EMBL" id="DSMG01000196">
    <property type="protein sequence ID" value="HDX33611.1"/>
    <property type="molecule type" value="Genomic_DNA"/>
</dbReference>
<dbReference type="InterPro" id="IPR017926">
    <property type="entry name" value="GATASE"/>
</dbReference>
<dbReference type="InterPro" id="IPR029062">
    <property type="entry name" value="Class_I_gatase-like"/>
</dbReference>
<sequence>MIAIIDYGVGNLRSVYKAFETVAAPFGITVDIVERPTDFTRWRAIVLPGQGAFGDSVNNLRRQGFERPLLDAVESGVPLLGICVGMQLLFDSSEEMGQHEGLHLIPGAVRRFPDDMPDPIHPGRSLRVPQIGWNQLHICRSDPLLDHVPDGAYAYFAHSYFCDAADPEAILATTDYGIHYPSIVRYRNAWGVQPHPEKSHTVGLRIVRNFIAMVAQQTTLPSSERAPIGESAT</sequence>
<dbReference type="SUPFAM" id="SSF52317">
    <property type="entry name" value="Class I glutamine amidotransferase-like"/>
    <property type="match status" value="1"/>
</dbReference>
<evidence type="ECO:0000256" key="7">
    <source>
        <dbReference type="ARBA" id="ARBA00023239"/>
    </source>
</evidence>
<keyword evidence="5 10" id="KW-0315">Glutamine amidotransferase</keyword>
<dbReference type="GO" id="GO:0016829">
    <property type="term" value="F:lyase activity"/>
    <property type="evidence" value="ECO:0007669"/>
    <property type="project" value="UniProtKB-KW"/>
</dbReference>
<dbReference type="Pfam" id="PF00117">
    <property type="entry name" value="GATase"/>
    <property type="match status" value="1"/>
</dbReference>
<evidence type="ECO:0000256" key="8">
    <source>
        <dbReference type="ARBA" id="ARBA00047838"/>
    </source>
</evidence>
<evidence type="ECO:0000256" key="4">
    <source>
        <dbReference type="ARBA" id="ARBA00022801"/>
    </source>
</evidence>
<dbReference type="InterPro" id="IPR010139">
    <property type="entry name" value="Imidazole-glycPsynth_HisH"/>
</dbReference>
<evidence type="ECO:0000259" key="12">
    <source>
        <dbReference type="Pfam" id="PF00117"/>
    </source>
</evidence>
<dbReference type="Gene3D" id="3.40.50.880">
    <property type="match status" value="1"/>
</dbReference>
<organism evidence="13">
    <name type="scientific">Caldilinea aerophila</name>
    <dbReference type="NCBI Taxonomy" id="133453"/>
    <lineage>
        <taxon>Bacteria</taxon>
        <taxon>Bacillati</taxon>
        <taxon>Chloroflexota</taxon>
        <taxon>Caldilineae</taxon>
        <taxon>Caldilineales</taxon>
        <taxon>Caldilineaceae</taxon>
        <taxon>Caldilinea</taxon>
    </lineage>
</organism>
<dbReference type="CDD" id="cd01748">
    <property type="entry name" value="GATase1_IGP_Synthase"/>
    <property type="match status" value="1"/>
</dbReference>
<proteinExistence type="inferred from homology"/>
<dbReference type="EC" id="3.5.1.2" evidence="10"/>
<dbReference type="HAMAP" id="MF_00278">
    <property type="entry name" value="HisH"/>
    <property type="match status" value="1"/>
</dbReference>
<gene>
    <name evidence="10 13" type="primary">hisH</name>
    <name evidence="13" type="ORF">ENQ20_19325</name>
</gene>
<accession>A0A7C1FX42</accession>
<dbReference type="GO" id="GO:0000105">
    <property type="term" value="P:L-histidine biosynthetic process"/>
    <property type="evidence" value="ECO:0007669"/>
    <property type="project" value="UniProtKB-UniRule"/>
</dbReference>
<evidence type="ECO:0000256" key="6">
    <source>
        <dbReference type="ARBA" id="ARBA00023102"/>
    </source>
</evidence>
<keyword evidence="7 10" id="KW-0456">Lyase</keyword>
<feature type="active site" evidence="10 11">
    <location>
        <position position="197"/>
    </location>
</feature>
<comment type="catalytic activity">
    <reaction evidence="9 10">
        <text>L-glutamine + H2O = L-glutamate + NH4(+)</text>
        <dbReference type="Rhea" id="RHEA:15889"/>
        <dbReference type="ChEBI" id="CHEBI:15377"/>
        <dbReference type="ChEBI" id="CHEBI:28938"/>
        <dbReference type="ChEBI" id="CHEBI:29985"/>
        <dbReference type="ChEBI" id="CHEBI:58359"/>
        <dbReference type="EC" id="3.5.1.2"/>
    </reaction>
</comment>
<evidence type="ECO:0000256" key="2">
    <source>
        <dbReference type="ARBA" id="ARBA00011152"/>
    </source>
</evidence>
<comment type="caution">
    <text evidence="13">The sequence shown here is derived from an EMBL/GenBank/DDBJ whole genome shotgun (WGS) entry which is preliminary data.</text>
</comment>
<keyword evidence="3 10" id="KW-0028">Amino-acid biosynthesis</keyword>
<evidence type="ECO:0000256" key="3">
    <source>
        <dbReference type="ARBA" id="ARBA00022605"/>
    </source>
</evidence>
<dbReference type="GO" id="GO:0004359">
    <property type="term" value="F:glutaminase activity"/>
    <property type="evidence" value="ECO:0007669"/>
    <property type="project" value="UniProtKB-EC"/>
</dbReference>
<evidence type="ECO:0000256" key="1">
    <source>
        <dbReference type="ARBA" id="ARBA00005091"/>
    </source>
</evidence>
<dbReference type="EC" id="4.3.2.10" evidence="10"/>
<comment type="subcellular location">
    <subcellularLocation>
        <location evidence="10">Cytoplasm</location>
    </subcellularLocation>
</comment>